<evidence type="ECO:0000313" key="2">
    <source>
        <dbReference type="Proteomes" id="UP000071979"/>
    </source>
</evidence>
<accession>A0A8E1S0J3</accession>
<reference evidence="1 2" key="1">
    <citation type="journal article" date="2016" name="Front. Microbiol.">
        <title>Genomic Resource of Rice Seed Associated Bacteria.</title>
        <authorList>
            <person name="Midha S."/>
            <person name="Bansal K."/>
            <person name="Sharma S."/>
            <person name="Kumar N."/>
            <person name="Patil P.P."/>
            <person name="Chaudhry V."/>
            <person name="Patil P.B."/>
        </authorList>
    </citation>
    <scope>NUCLEOTIDE SEQUENCE [LARGE SCALE GENOMIC DNA]</scope>
    <source>
        <strain evidence="1 2">SA3</strain>
    </source>
</reference>
<proteinExistence type="predicted"/>
<protein>
    <submittedName>
        <fullName evidence="1">Uncharacterized protein</fullName>
    </submittedName>
</protein>
<gene>
    <name evidence="1" type="ORF">SA3R_06930</name>
</gene>
<organism evidence="1 2">
    <name type="scientific">Pantoea dispersa</name>
    <dbReference type="NCBI Taxonomy" id="59814"/>
    <lineage>
        <taxon>Bacteria</taxon>
        <taxon>Pseudomonadati</taxon>
        <taxon>Pseudomonadota</taxon>
        <taxon>Gammaproteobacteria</taxon>
        <taxon>Enterobacterales</taxon>
        <taxon>Erwiniaceae</taxon>
        <taxon>Pantoea</taxon>
    </lineage>
</organism>
<dbReference type="EMBL" id="LDSE01000010">
    <property type="protein sequence ID" value="KTS68574.1"/>
    <property type="molecule type" value="Genomic_DNA"/>
</dbReference>
<name>A0A8E1S0J3_9GAMM</name>
<comment type="caution">
    <text evidence="1">The sequence shown here is derived from an EMBL/GenBank/DDBJ whole genome shotgun (WGS) entry which is preliminary data.</text>
</comment>
<sequence length="65" mass="7066">MTRIRLRFRLLLPGTLSPRRVVILLCGDVTGEEQSGRAARAFAGIAHRLSLAALNIAPERVNSAI</sequence>
<dbReference type="Proteomes" id="UP000071979">
    <property type="component" value="Unassembled WGS sequence"/>
</dbReference>
<evidence type="ECO:0000313" key="1">
    <source>
        <dbReference type="EMBL" id="KTS68574.1"/>
    </source>
</evidence>
<dbReference type="AlphaFoldDB" id="A0A8E1S0J3"/>